<proteinExistence type="predicted"/>
<dbReference type="Gene3D" id="3.40.50.300">
    <property type="entry name" value="P-loop containing nucleotide triphosphate hydrolases"/>
    <property type="match status" value="2"/>
</dbReference>
<evidence type="ECO:0000313" key="2">
    <source>
        <dbReference type="Proteomes" id="UP001279681"/>
    </source>
</evidence>
<name>A0ABU4WCL9_9FUSO</name>
<gene>
    <name evidence="1" type="ORF">RFV38_12425</name>
</gene>
<dbReference type="Pfam" id="PF13245">
    <property type="entry name" value="AAA_19"/>
    <property type="match status" value="1"/>
</dbReference>
<dbReference type="RefSeq" id="WP_320314633.1">
    <property type="nucleotide sequence ID" value="NZ_JAVIKH010000028.1"/>
</dbReference>
<organism evidence="1 2">
    <name type="scientific">Candidatus Cetobacterium colombiensis</name>
    <dbReference type="NCBI Taxonomy" id="3073100"/>
    <lineage>
        <taxon>Bacteria</taxon>
        <taxon>Fusobacteriati</taxon>
        <taxon>Fusobacteriota</taxon>
        <taxon>Fusobacteriia</taxon>
        <taxon>Fusobacteriales</taxon>
        <taxon>Fusobacteriaceae</taxon>
        <taxon>Cetobacterium</taxon>
    </lineage>
</organism>
<dbReference type="SUPFAM" id="SSF52540">
    <property type="entry name" value="P-loop containing nucleoside triphosphate hydrolases"/>
    <property type="match status" value="1"/>
</dbReference>
<dbReference type="Proteomes" id="UP001279681">
    <property type="component" value="Unassembled WGS sequence"/>
</dbReference>
<dbReference type="InterPro" id="IPR027417">
    <property type="entry name" value="P-loop_NTPase"/>
</dbReference>
<dbReference type="InterPro" id="IPR000212">
    <property type="entry name" value="DNA_helicase_UvrD/REP"/>
</dbReference>
<protein>
    <submittedName>
        <fullName evidence="1">AAA family ATPase</fullName>
    </submittedName>
</protein>
<accession>A0ABU4WCL9</accession>
<reference evidence="2" key="1">
    <citation type="submission" date="2023-07" db="EMBL/GenBank/DDBJ databases">
        <authorList>
            <person name="Colorado M.A."/>
            <person name="Villamil L.M."/>
            <person name="Melo J.F."/>
            <person name="Rodriguez J.A."/>
            <person name="Ruiz R.Y."/>
        </authorList>
    </citation>
    <scope>NUCLEOTIDE SEQUENCE [LARGE SCALE GENOMIC DNA]</scope>
    <source>
        <strain evidence="2">C33</strain>
    </source>
</reference>
<keyword evidence="2" id="KW-1185">Reference proteome</keyword>
<evidence type="ECO:0000313" key="1">
    <source>
        <dbReference type="EMBL" id="MDX8337290.1"/>
    </source>
</evidence>
<comment type="caution">
    <text evidence="1">The sequence shown here is derived from an EMBL/GenBank/DDBJ whole genome shotgun (WGS) entry which is preliminary data.</text>
</comment>
<dbReference type="EMBL" id="JAVIKH010000028">
    <property type="protein sequence ID" value="MDX8337290.1"/>
    <property type="molecule type" value="Genomic_DNA"/>
</dbReference>
<dbReference type="PANTHER" id="PTHR11070">
    <property type="entry name" value="UVRD / RECB / PCRA DNA HELICASE FAMILY MEMBER"/>
    <property type="match status" value="1"/>
</dbReference>
<dbReference type="PANTHER" id="PTHR11070:SF2">
    <property type="entry name" value="ATP-DEPENDENT DNA HELICASE SRS2"/>
    <property type="match status" value="1"/>
</dbReference>
<sequence length="573" mass="66841">MSLEIINDKNIKLETFQLEFQNKIKDFYKNNKAILYVKPQIRDFNLDFLLIDFLRGVFIFKVVDWKHEEIEYMNSVVGEVRKKGVKNPFFQVKQNYNYFKGLFENQDLLLTEEGELKFNFRTFVVFTQMKSNHIKNFKYKFSDTYKEYIPRENLGMLDLNYFLSSSKQSLNDKTVNCIRGCIYPEILITDIEKKDEFLNEDLIDETIKVLDTKQEKLAKDLENGFQIITGVPGSGKTVVLISRAIHLAKAHPNWKIKILTYNRTLKSRIESKINYLKPVLEFEGISLNNLTIDTFHTLALEIAQVKACNFDNSDFWKNELPTIALSKATPTYDAILIDEYQDFKEDWINVCIKSLKIVDNQKNLLLVGDPLQAIYNNEELCFNSLDVSPLEKKLSLNFSYRTGKKQMLLASNLILDDNTVTSSTDVLSELENIKLQTNHNSEVYFIERGYTEIFDILNFLLIKEKINPEDLMILVPTNKSKEDFYHLLPNNLTSFLTFSKDFSDTHGVVTTYYSAKGLEAKICILVEFEKIKNKKIAYVALTRASEQTYIYCKEKFTNNNIIKIENFLKDIHI</sequence>